<comment type="caution">
    <text evidence="3">The sequence shown here is derived from an EMBL/GenBank/DDBJ whole genome shotgun (WGS) entry which is preliminary data.</text>
</comment>
<reference evidence="3" key="1">
    <citation type="submission" date="2020-03" db="EMBL/GenBank/DDBJ databases">
        <title>Psychroflexus Maritimus sp. nov., isolate from marine sediment.</title>
        <authorList>
            <person name="Zhong Y.-L."/>
        </authorList>
    </citation>
    <scope>NUCLEOTIDE SEQUENCE</scope>
    <source>
        <strain evidence="3">C1</strain>
    </source>
</reference>
<dbReference type="Pfam" id="PF18962">
    <property type="entry name" value="Por_Secre_tail"/>
    <property type="match status" value="1"/>
</dbReference>
<dbReference type="NCBIfam" id="TIGR04183">
    <property type="entry name" value="Por_Secre_tail"/>
    <property type="match status" value="1"/>
</dbReference>
<dbReference type="EMBL" id="JAANAS010000056">
    <property type="protein sequence ID" value="NGZ90210.1"/>
    <property type="molecule type" value="Genomic_DNA"/>
</dbReference>
<evidence type="ECO:0000313" key="4">
    <source>
        <dbReference type="Proteomes" id="UP000643701"/>
    </source>
</evidence>
<evidence type="ECO:0000259" key="2">
    <source>
        <dbReference type="Pfam" id="PF18962"/>
    </source>
</evidence>
<organism evidence="3 4">
    <name type="scientific">Psychroflexus maritimus</name>
    <dbReference type="NCBI Taxonomy" id="2714865"/>
    <lineage>
        <taxon>Bacteria</taxon>
        <taxon>Pseudomonadati</taxon>
        <taxon>Bacteroidota</taxon>
        <taxon>Flavobacteriia</taxon>
        <taxon>Flavobacteriales</taxon>
        <taxon>Flavobacteriaceae</taxon>
        <taxon>Psychroflexus</taxon>
    </lineage>
</organism>
<feature type="domain" description="Secretion system C-terminal sorting" evidence="2">
    <location>
        <begin position="121"/>
        <end position="192"/>
    </location>
</feature>
<evidence type="ECO:0000313" key="3">
    <source>
        <dbReference type="EMBL" id="NGZ90210.1"/>
    </source>
</evidence>
<accession>A0A967AJ10</accession>
<protein>
    <submittedName>
        <fullName evidence="3">T9SS type A sorting domain-containing protein</fullName>
    </submittedName>
</protein>
<sequence>DAADIAKMGNIDENLASVNENSLFTIQRRNFPENDEVIPLFTNNWRNQDYSFVANLSNFGTTAVYLVDAYLGTETLLEDGETYSFNVDESISESVDTSRFSLKFDTETMGVEDEDKKLFSLYPNPAKEMVNIQTSLALGTTVEVKIYNMLGQQVYTAKQELKSPTLEVDVSAFNSGVYSVKLTDEAGNKQSTQLIKE</sequence>
<keyword evidence="4" id="KW-1185">Reference proteome</keyword>
<dbReference type="AlphaFoldDB" id="A0A967AJ10"/>
<feature type="non-terminal residue" evidence="3">
    <location>
        <position position="1"/>
    </location>
</feature>
<evidence type="ECO:0000256" key="1">
    <source>
        <dbReference type="ARBA" id="ARBA00022729"/>
    </source>
</evidence>
<dbReference type="RefSeq" id="WP_166400462.1">
    <property type="nucleotide sequence ID" value="NZ_JAANAS010000056.1"/>
</dbReference>
<dbReference type="Proteomes" id="UP000643701">
    <property type="component" value="Unassembled WGS sequence"/>
</dbReference>
<dbReference type="InterPro" id="IPR026444">
    <property type="entry name" value="Secre_tail"/>
</dbReference>
<keyword evidence="1" id="KW-0732">Signal</keyword>
<gene>
    <name evidence="3" type="ORF">G7034_08085</name>
</gene>
<name>A0A967AJ10_9FLAO</name>
<proteinExistence type="predicted"/>